<sequence length="70" mass="7942">MGTCPLGFFYPAFHTIAKGRVTGLKEKAKPGGRRQERERLRLSITLQLFVSIKKIWQTINAKSGTIIREP</sequence>
<name>A0ABZ2AMF8_9TREE</name>
<accession>A0ABZ2AMF8</accession>
<reference evidence="1 2" key="1">
    <citation type="submission" date="2024-01" db="EMBL/GenBank/DDBJ databases">
        <title>Comparative genomics of Cryptococcus and Kwoniella reveals pathogenesis evolution and contrasting modes of karyotype evolution via chromosome fusion or intercentromeric recombination.</title>
        <authorList>
            <person name="Coelho M.A."/>
            <person name="David-Palma M."/>
            <person name="Shea T."/>
            <person name="Bowers K."/>
            <person name="McGinley-Smith S."/>
            <person name="Mohammad A.W."/>
            <person name="Gnirke A."/>
            <person name="Yurkov A.M."/>
            <person name="Nowrousian M."/>
            <person name="Sun S."/>
            <person name="Cuomo C.A."/>
            <person name="Heitman J."/>
        </authorList>
    </citation>
    <scope>NUCLEOTIDE SEQUENCE [LARGE SCALE GENOMIC DNA]</scope>
    <source>
        <strain evidence="1 2">7685027</strain>
    </source>
</reference>
<dbReference type="GeneID" id="89987709"/>
<dbReference type="EMBL" id="CP143807">
    <property type="protein sequence ID" value="WVO19644.1"/>
    <property type="molecule type" value="Genomic_DNA"/>
</dbReference>
<keyword evidence="2" id="KW-1185">Reference proteome</keyword>
<evidence type="ECO:0000313" key="1">
    <source>
        <dbReference type="EMBL" id="WVO19644.1"/>
    </source>
</evidence>
<dbReference type="RefSeq" id="XP_064718884.1">
    <property type="nucleotide sequence ID" value="XM_064862812.1"/>
</dbReference>
<evidence type="ECO:0000313" key="2">
    <source>
        <dbReference type="Proteomes" id="UP001432216"/>
    </source>
</evidence>
<protein>
    <submittedName>
        <fullName evidence="1">Uncharacterized protein</fullName>
    </submittedName>
</protein>
<dbReference type="Proteomes" id="UP001432216">
    <property type="component" value="Chromosome 2"/>
</dbReference>
<proteinExistence type="predicted"/>
<organism evidence="1 2">
    <name type="scientific">Cryptococcus decagattii</name>
    <dbReference type="NCBI Taxonomy" id="1859122"/>
    <lineage>
        <taxon>Eukaryota</taxon>
        <taxon>Fungi</taxon>
        <taxon>Dikarya</taxon>
        <taxon>Basidiomycota</taxon>
        <taxon>Agaricomycotina</taxon>
        <taxon>Tremellomycetes</taxon>
        <taxon>Tremellales</taxon>
        <taxon>Cryptococcaceae</taxon>
        <taxon>Cryptococcus</taxon>
        <taxon>Cryptococcus gattii species complex</taxon>
    </lineage>
</organism>
<gene>
    <name evidence="1" type="ORF">IAS62_000934</name>
</gene>